<dbReference type="EMBL" id="JAVRFL010000002">
    <property type="protein sequence ID" value="MDT0527797.1"/>
    <property type="molecule type" value="Genomic_DNA"/>
</dbReference>
<keyword evidence="11" id="KW-1185">Reference proteome</keyword>
<dbReference type="PANTHER" id="PTHR30627:SF6">
    <property type="entry name" value="BETA-LACTAMASE YBXI-RELATED"/>
    <property type="match status" value="1"/>
</dbReference>
<comment type="caution">
    <text evidence="10">The sequence shown here is derived from an EMBL/GenBank/DDBJ whole genome shotgun (WGS) entry which is preliminary data.</text>
</comment>
<evidence type="ECO:0000313" key="10">
    <source>
        <dbReference type="EMBL" id="MDT0527797.1"/>
    </source>
</evidence>
<evidence type="ECO:0000313" key="11">
    <source>
        <dbReference type="Proteomes" id="UP001180973"/>
    </source>
</evidence>
<dbReference type="InterPro" id="IPR012338">
    <property type="entry name" value="Beta-lactam/transpept-like"/>
</dbReference>
<keyword evidence="4" id="KW-0732">Signal</keyword>
<dbReference type="PROSITE" id="PS00337">
    <property type="entry name" value="BETA_LACTAMASE_D"/>
    <property type="match status" value="1"/>
</dbReference>
<dbReference type="NCBIfam" id="NF012161">
    <property type="entry name" value="bla_class_D_main"/>
    <property type="match status" value="1"/>
</dbReference>
<dbReference type="InterPro" id="IPR002137">
    <property type="entry name" value="Beta-lactam_class-D_AS"/>
</dbReference>
<dbReference type="InterPro" id="IPR050515">
    <property type="entry name" value="Beta-lactam/transpept"/>
</dbReference>
<comment type="similarity">
    <text evidence="2 7">Belongs to the class-D beta-lactamase family.</text>
</comment>
<accession>A0ABU2WRU2</accession>
<organism evidence="10 11">
    <name type="scientific">Micromonospora reichwaldensis</name>
    <dbReference type="NCBI Taxonomy" id="3075516"/>
    <lineage>
        <taxon>Bacteria</taxon>
        <taxon>Bacillati</taxon>
        <taxon>Actinomycetota</taxon>
        <taxon>Actinomycetes</taxon>
        <taxon>Micromonosporales</taxon>
        <taxon>Micromonosporaceae</taxon>
        <taxon>Micromonospora</taxon>
    </lineage>
</organism>
<evidence type="ECO:0000256" key="1">
    <source>
        <dbReference type="ARBA" id="ARBA00001526"/>
    </source>
</evidence>
<evidence type="ECO:0000259" key="9">
    <source>
        <dbReference type="Pfam" id="PF00905"/>
    </source>
</evidence>
<gene>
    <name evidence="10" type="primary">blaOXA</name>
    <name evidence="10" type="ORF">RM555_02195</name>
</gene>
<name>A0ABU2WRU2_9ACTN</name>
<evidence type="ECO:0000256" key="7">
    <source>
        <dbReference type="RuleBase" id="RU361140"/>
    </source>
</evidence>
<protein>
    <recommendedName>
        <fullName evidence="3 7">Beta-lactamase</fullName>
        <ecNumber evidence="3 7">3.5.2.6</ecNumber>
    </recommendedName>
</protein>
<feature type="region of interest" description="Disordered" evidence="8">
    <location>
        <begin position="62"/>
        <end position="89"/>
    </location>
</feature>
<evidence type="ECO:0000256" key="8">
    <source>
        <dbReference type="SAM" id="MobiDB-lite"/>
    </source>
</evidence>
<dbReference type="SUPFAM" id="SSF56601">
    <property type="entry name" value="beta-lactamase/transpeptidase-like"/>
    <property type="match status" value="1"/>
</dbReference>
<evidence type="ECO:0000256" key="6">
    <source>
        <dbReference type="ARBA" id="ARBA00023251"/>
    </source>
</evidence>
<dbReference type="PANTHER" id="PTHR30627">
    <property type="entry name" value="PEPTIDOGLYCAN D,D-TRANSPEPTIDASE"/>
    <property type="match status" value="1"/>
</dbReference>
<feature type="compositionally biased region" description="Low complexity" evidence="8">
    <location>
        <begin position="69"/>
        <end position="81"/>
    </location>
</feature>
<dbReference type="InterPro" id="IPR001460">
    <property type="entry name" value="PCN-bd_Tpept"/>
</dbReference>
<comment type="catalytic activity">
    <reaction evidence="1 7">
        <text>a beta-lactam + H2O = a substituted beta-amino acid</text>
        <dbReference type="Rhea" id="RHEA:20401"/>
        <dbReference type="ChEBI" id="CHEBI:15377"/>
        <dbReference type="ChEBI" id="CHEBI:35627"/>
        <dbReference type="ChEBI" id="CHEBI:140347"/>
        <dbReference type="EC" id="3.5.2.6"/>
    </reaction>
</comment>
<evidence type="ECO:0000256" key="3">
    <source>
        <dbReference type="ARBA" id="ARBA00012865"/>
    </source>
</evidence>
<evidence type="ECO:0000256" key="2">
    <source>
        <dbReference type="ARBA" id="ARBA00007898"/>
    </source>
</evidence>
<keyword evidence="5 7" id="KW-0378">Hydrolase</keyword>
<proteinExistence type="inferred from homology"/>
<dbReference type="Proteomes" id="UP001180973">
    <property type="component" value="Unassembled WGS sequence"/>
</dbReference>
<dbReference type="Gene3D" id="3.40.710.10">
    <property type="entry name" value="DD-peptidase/beta-lactamase superfamily"/>
    <property type="match status" value="1"/>
</dbReference>
<dbReference type="Pfam" id="PF00905">
    <property type="entry name" value="Transpeptidase"/>
    <property type="match status" value="1"/>
</dbReference>
<reference evidence="10" key="1">
    <citation type="submission" date="2023-09" db="EMBL/GenBank/DDBJ databases">
        <title>30 novel species of actinomycetes from the DSMZ collection.</title>
        <authorList>
            <person name="Nouioui I."/>
        </authorList>
    </citation>
    <scope>NUCLEOTIDE SEQUENCE</scope>
    <source>
        <strain evidence="10">DSM 115977</strain>
    </source>
</reference>
<sequence length="332" mass="35715">MVFETRARSLAAPPTAIRPGLVAVGVPGEVVGLGRARPRRRVAGAAAVALLLLAGATGCTGSGRPQPPAAGAASATAATDPSPTPTAPAVEVRDDLAGLFRQAGLRGTFVMYDVTAGRVVMVDRERAERRFVPASTFKIAHSLIALETGVVRDEREKVPYGGGPQRVAAWERDMGLRDAVRVSNVPVFQELARRIGPDREREWLHRLGYGNGEVGPAVDRFWLDGPLEISADEQARWLARLARGGLPADRGHQATVRDILRLERTAGYALHGKTGWTDATDPGTGWWVGWVDRGDRLYCFALNVDVRTDGDADKRLPLGRQLLHRLGALPAP</sequence>
<keyword evidence="6 7" id="KW-0046">Antibiotic resistance</keyword>
<dbReference type="EC" id="3.5.2.6" evidence="3 7"/>
<evidence type="ECO:0000256" key="4">
    <source>
        <dbReference type="ARBA" id="ARBA00022729"/>
    </source>
</evidence>
<dbReference type="GO" id="GO:0008800">
    <property type="term" value="F:beta-lactamase activity"/>
    <property type="evidence" value="ECO:0007669"/>
    <property type="project" value="UniProtKB-EC"/>
</dbReference>
<feature type="domain" description="Penicillin-binding protein transpeptidase" evidence="9">
    <location>
        <begin position="107"/>
        <end position="320"/>
    </location>
</feature>
<evidence type="ECO:0000256" key="5">
    <source>
        <dbReference type="ARBA" id="ARBA00022801"/>
    </source>
</evidence>